<dbReference type="InterPro" id="IPR002073">
    <property type="entry name" value="PDEase_catalytic_dom"/>
</dbReference>
<evidence type="ECO:0000256" key="3">
    <source>
        <dbReference type="ARBA" id="ARBA00022801"/>
    </source>
</evidence>
<reference evidence="11" key="1">
    <citation type="submission" date="2022-11" db="UniProtKB">
        <authorList>
            <consortium name="WormBaseParasite"/>
        </authorList>
    </citation>
    <scope>IDENTIFICATION</scope>
</reference>
<feature type="binding site" evidence="5">
    <location>
        <position position="767"/>
    </location>
    <ligand>
        <name>AMP</name>
        <dbReference type="ChEBI" id="CHEBI:456215"/>
    </ligand>
</feature>
<evidence type="ECO:0000256" key="6">
    <source>
        <dbReference type="PIRSR" id="PIRSR623088-3"/>
    </source>
</evidence>
<feature type="region of interest" description="Disordered" evidence="8">
    <location>
        <begin position="425"/>
        <end position="462"/>
    </location>
</feature>
<dbReference type="InterPro" id="IPR036971">
    <property type="entry name" value="PDEase_catalytic_dom_sf"/>
</dbReference>
<evidence type="ECO:0000259" key="9">
    <source>
        <dbReference type="PROSITE" id="PS51845"/>
    </source>
</evidence>
<name>A0A914ICJ9_GLORO</name>
<evidence type="ECO:0000256" key="1">
    <source>
        <dbReference type="ARBA" id="ARBA00007648"/>
    </source>
</evidence>
<dbReference type="Proteomes" id="UP000887572">
    <property type="component" value="Unplaced"/>
</dbReference>
<feature type="binding site" evidence="6">
    <location>
        <position position="767"/>
    </location>
    <ligand>
        <name>Zn(2+)</name>
        <dbReference type="ChEBI" id="CHEBI:29105"/>
        <label>2</label>
    </ligand>
</feature>
<feature type="domain" description="PDEase" evidence="9">
    <location>
        <begin position="650"/>
        <end position="975"/>
    </location>
</feature>
<dbReference type="GO" id="GO:0046872">
    <property type="term" value="F:metal ion binding"/>
    <property type="evidence" value="ECO:0007669"/>
    <property type="project" value="UniProtKB-KW"/>
</dbReference>
<dbReference type="InterPro" id="IPR023174">
    <property type="entry name" value="PDEase_CS"/>
</dbReference>
<keyword evidence="10" id="KW-1185">Reference proteome</keyword>
<feature type="binding site" evidence="6">
    <location>
        <position position="881"/>
    </location>
    <ligand>
        <name>Zn(2+)</name>
        <dbReference type="ChEBI" id="CHEBI:29105"/>
        <label>1</label>
    </ligand>
</feature>
<dbReference type="PRINTS" id="PR00387">
    <property type="entry name" value="PDIESTERASE1"/>
</dbReference>
<dbReference type="InterPro" id="IPR003607">
    <property type="entry name" value="HD/PDEase_dom"/>
</dbReference>
<feature type="compositionally biased region" description="Low complexity" evidence="8">
    <location>
        <begin position="145"/>
        <end position="156"/>
    </location>
</feature>
<dbReference type="CDD" id="cd00077">
    <property type="entry name" value="HDc"/>
    <property type="match status" value="1"/>
</dbReference>
<dbReference type="GO" id="GO:0004114">
    <property type="term" value="F:3',5'-cyclic-nucleotide phosphodiesterase activity"/>
    <property type="evidence" value="ECO:0007669"/>
    <property type="project" value="InterPro"/>
</dbReference>
<feature type="binding site" evidence="5">
    <location>
        <position position="933"/>
    </location>
    <ligand>
        <name>AMP</name>
        <dbReference type="ChEBI" id="CHEBI:456215"/>
    </ligand>
</feature>
<evidence type="ECO:0000313" key="10">
    <source>
        <dbReference type="Proteomes" id="UP000887572"/>
    </source>
</evidence>
<protein>
    <recommendedName>
        <fullName evidence="7">Phosphodiesterase</fullName>
        <ecNumber evidence="7">3.1.4.-</ecNumber>
    </recommendedName>
</protein>
<evidence type="ECO:0000313" key="11">
    <source>
        <dbReference type="WBParaSite" id="Gr19_v10_g8676.t1"/>
    </source>
</evidence>
<feature type="binding site" evidence="5">
    <location>
        <begin position="726"/>
        <end position="730"/>
    </location>
    <ligand>
        <name>AMP</name>
        <dbReference type="ChEBI" id="CHEBI:456215"/>
    </ligand>
</feature>
<keyword evidence="3 7" id="KW-0378">Hydrolase</keyword>
<dbReference type="WBParaSite" id="Gr19_v10_g8676.t1">
    <property type="protein sequence ID" value="Gr19_v10_g8676.t1"/>
    <property type="gene ID" value="Gr19_v10_g8676"/>
</dbReference>
<feature type="compositionally biased region" description="Basic and acidic residues" evidence="8">
    <location>
        <begin position="439"/>
        <end position="449"/>
    </location>
</feature>
<keyword evidence="2 6" id="KW-0479">Metal-binding</keyword>
<dbReference type="FunFam" id="1.10.1300.10:FF:000020">
    <property type="entry name" value="Phosphodiesterase"/>
    <property type="match status" value="1"/>
</dbReference>
<dbReference type="PROSITE" id="PS00126">
    <property type="entry name" value="PDEASE_I_1"/>
    <property type="match status" value="1"/>
</dbReference>
<feature type="compositionally biased region" description="Polar residues" evidence="8">
    <location>
        <begin position="450"/>
        <end position="459"/>
    </location>
</feature>
<comment type="cofactor">
    <cofactor evidence="7">
        <name>a divalent metal cation</name>
        <dbReference type="ChEBI" id="CHEBI:60240"/>
    </cofactor>
    <text evidence="7">Binds 2 divalent metal cations per subunit. Site 1 may preferentially bind zinc ions, while site 2 has a preference for magnesium and/or manganese ions.</text>
</comment>
<proteinExistence type="inferred from homology"/>
<dbReference type="SUPFAM" id="SSF109604">
    <property type="entry name" value="HD-domain/PDEase-like"/>
    <property type="match status" value="1"/>
</dbReference>
<feature type="region of interest" description="Disordered" evidence="8">
    <location>
        <begin position="49"/>
        <end position="173"/>
    </location>
</feature>
<sequence>MRWCCCYGTASASSSSSSIFEEEAIDGTSPEGVAAVANGGKRLTKWKGLQAKLGGKRRRDRQPQQQQKSKKGVVPLRPLGGATKVATTTSTATENSRRPPEGILKGTHARGSRPPRAVQYADGTNSGGDIAGGASSEQRAMLLDSPPSCSSSSSPSSPLPRAPSPSGAIDQYGPMLLRPCKRAVLVLPSSPPHRRRHFRTPCAPSTPSPPHYFDPPDWPFIAALRQAGWEVQACTSHVAGEEIRQRRPVVVLLDGSAQNELCAMLSAVRGDEGPAAVGAVSVTPYAFGADDILYAVLFAKMPNERTIRRLTELLRLQQFFLRSSTDIGLCEQFSRLFSRLRAVPALFTVVEEAQQPIKICDERNIVQYVNRAYELLTGRSRTMVLGSDGTAETATGRSHRAFNHVATATIGASAAAAVTAAVTWSAAPPPSSPPPPAASDEKMKTEQQHNNRLSVEGQQSVVDSSGAAAVAGGVPPSMDRRRSSDWQCIAVPTNSSSQQQFVYVKRGSADAAFFRDGTQKGRSFGSLVDAPITEALSALGNVLHRCDEETQTQLREAMRILSSSELYTPNITRFRDNDRIASGYYDGLIRLHHPNRQRKRSVVDAFRDHQQRRVSTGSTISGATTTALECGADDSATAASVGGLGGGTQFRRRVSADIMGVLEHEHSWHFDVIQLERVTDHHPLANLGAKVFDRWNVCDALQCPSDVLARWLTVIEANYQAGNAYHNATHAADVLHATSYFLKSESVGQMIQDQHASAALIAATVHDLDHPGRGNAFLMNTRQRLALLYNDQSILENHHVALAFQLTLSQPGVNIFAKMSREEFIQMRQAVIDMVLATDMSRHFEHLAKFQQLMAIMPDNTEEERDANSLIICRMMVKCADIANPTRAWRLCHEWAMRIVEEYFDQTAEETERKLPITMKGFDRETCNVPLTQCTFVDMFARETFTLWCEFAELPHLLVQLEENYKQWKTRSADWDPKKDNGTLLKRTER</sequence>
<feature type="binding site" evidence="5">
    <location>
        <position position="881"/>
    </location>
    <ligand>
        <name>AMP</name>
        <dbReference type="ChEBI" id="CHEBI:456215"/>
    </ligand>
</feature>
<organism evidence="10 11">
    <name type="scientific">Globodera rostochiensis</name>
    <name type="common">Golden nematode worm</name>
    <name type="synonym">Heterodera rostochiensis</name>
    <dbReference type="NCBI Taxonomy" id="31243"/>
    <lineage>
        <taxon>Eukaryota</taxon>
        <taxon>Metazoa</taxon>
        <taxon>Ecdysozoa</taxon>
        <taxon>Nematoda</taxon>
        <taxon>Chromadorea</taxon>
        <taxon>Rhabditida</taxon>
        <taxon>Tylenchina</taxon>
        <taxon>Tylenchomorpha</taxon>
        <taxon>Tylenchoidea</taxon>
        <taxon>Heteroderidae</taxon>
        <taxon>Heteroderinae</taxon>
        <taxon>Globodera</taxon>
    </lineage>
</organism>
<evidence type="ECO:0000256" key="4">
    <source>
        <dbReference type="PIRSR" id="PIRSR623088-1"/>
    </source>
</evidence>
<feature type="compositionally biased region" description="Low complexity" evidence="8">
    <location>
        <begin position="82"/>
        <end position="93"/>
    </location>
</feature>
<accession>A0A914ICJ9</accession>
<dbReference type="GO" id="GO:0007165">
    <property type="term" value="P:signal transduction"/>
    <property type="evidence" value="ECO:0007669"/>
    <property type="project" value="InterPro"/>
</dbReference>
<evidence type="ECO:0000256" key="2">
    <source>
        <dbReference type="ARBA" id="ARBA00022723"/>
    </source>
</evidence>
<dbReference type="EC" id="3.1.4.-" evidence="7"/>
<evidence type="ECO:0000256" key="7">
    <source>
        <dbReference type="RuleBase" id="RU363067"/>
    </source>
</evidence>
<dbReference type="AlphaFoldDB" id="A0A914ICJ9"/>
<dbReference type="Pfam" id="PF00233">
    <property type="entry name" value="PDEase_I"/>
    <property type="match status" value="1"/>
</dbReference>
<feature type="compositionally biased region" description="Pro residues" evidence="8">
    <location>
        <begin position="427"/>
        <end position="437"/>
    </location>
</feature>
<evidence type="ECO:0000256" key="5">
    <source>
        <dbReference type="PIRSR" id="PIRSR623088-2"/>
    </source>
</evidence>
<dbReference type="SMART" id="SM00471">
    <property type="entry name" value="HDc"/>
    <property type="match status" value="1"/>
</dbReference>
<feature type="binding site" evidence="6">
    <location>
        <position position="767"/>
    </location>
    <ligand>
        <name>Zn(2+)</name>
        <dbReference type="ChEBI" id="CHEBI:29105"/>
        <label>1</label>
    </ligand>
</feature>
<feature type="binding site" evidence="6">
    <location>
        <position position="766"/>
    </location>
    <ligand>
        <name>Zn(2+)</name>
        <dbReference type="ChEBI" id="CHEBI:29105"/>
        <label>1</label>
    </ligand>
</feature>
<feature type="active site" description="Proton donor" evidence="4">
    <location>
        <position position="726"/>
    </location>
</feature>
<comment type="similarity">
    <text evidence="1 7">Belongs to the cyclic nucleotide phosphodiesterase family.</text>
</comment>
<evidence type="ECO:0000256" key="8">
    <source>
        <dbReference type="SAM" id="MobiDB-lite"/>
    </source>
</evidence>
<dbReference type="PROSITE" id="PS51845">
    <property type="entry name" value="PDEASE_I_2"/>
    <property type="match status" value="1"/>
</dbReference>
<dbReference type="Gene3D" id="1.10.1300.10">
    <property type="entry name" value="3'5'-cyclic nucleotide phosphodiesterase, catalytic domain"/>
    <property type="match status" value="1"/>
</dbReference>
<dbReference type="PANTHER" id="PTHR11347">
    <property type="entry name" value="CYCLIC NUCLEOTIDE PHOSPHODIESTERASE"/>
    <property type="match status" value="1"/>
</dbReference>
<dbReference type="InterPro" id="IPR023088">
    <property type="entry name" value="PDEase"/>
</dbReference>
<feature type="binding site" evidence="6">
    <location>
        <position position="730"/>
    </location>
    <ligand>
        <name>Zn(2+)</name>
        <dbReference type="ChEBI" id="CHEBI:29105"/>
        <label>1</label>
    </ligand>
</feature>